<feature type="signal peptide" evidence="1">
    <location>
        <begin position="1"/>
        <end position="23"/>
    </location>
</feature>
<evidence type="ECO:0000313" key="3">
    <source>
        <dbReference type="Proteomes" id="UP000029577"/>
    </source>
</evidence>
<dbReference type="Gene3D" id="3.90.1530.10">
    <property type="entry name" value="Conserved hypothetical protein from pyrococcus furiosus pfu- 392566-001, ParB domain"/>
    <property type="match status" value="1"/>
</dbReference>
<keyword evidence="3" id="KW-1185">Reference proteome</keyword>
<evidence type="ECO:0008006" key="4">
    <source>
        <dbReference type="Google" id="ProtNLM"/>
    </source>
</evidence>
<accession>A0A095T170</accession>
<feature type="chain" id="PRO_5001918150" description="Lipoprotein" evidence="1">
    <location>
        <begin position="24"/>
        <end position="305"/>
    </location>
</feature>
<dbReference type="RefSeq" id="WP_038023750.1">
    <property type="nucleotide sequence ID" value="NZ_JPKR02000005.1"/>
</dbReference>
<dbReference type="InterPro" id="IPR014956">
    <property type="entry name" value="ParBc_2"/>
</dbReference>
<evidence type="ECO:0000256" key="1">
    <source>
        <dbReference type="SAM" id="SignalP"/>
    </source>
</evidence>
<protein>
    <recommendedName>
        <fullName evidence="4">Lipoprotein</fullName>
    </recommendedName>
</protein>
<keyword evidence="1" id="KW-0732">Signal</keyword>
<comment type="caution">
    <text evidence="2">The sequence shown here is derived from an EMBL/GenBank/DDBJ whole genome shotgun (WGS) entry which is preliminary data.</text>
</comment>
<dbReference type="eggNOG" id="COG4318">
    <property type="taxonomic scope" value="Bacteria"/>
</dbReference>
<dbReference type="OrthoDB" id="323572at2"/>
<reference evidence="2" key="1">
    <citation type="submission" date="2014-12" db="EMBL/GenBank/DDBJ databases">
        <title>The draft genome of the Tatumella morbirosei type strain, LMG23360T isolated from pineapple rot.</title>
        <authorList>
            <person name="Smits T.H."/>
            <person name="Palmer M."/>
            <person name="Venter S.N."/>
            <person name="Duffy B."/>
            <person name="Steenkamp E.T."/>
            <person name="Chan W.Y."/>
            <person name="Coutinho T.A."/>
            <person name="Coetzee M.P."/>
            <person name="De Maayer P."/>
        </authorList>
    </citation>
    <scope>NUCLEOTIDE SEQUENCE [LARGE SCALE GENOMIC DNA]</scope>
    <source>
        <strain evidence="2">LMG 23360</strain>
    </source>
</reference>
<sequence length="305" mass="33483">MKKTGLSCLMLLLTGVVSAHCMAADTASIKQLLVSQIHPTQPAVGYDEILYKVAKYQANPGELFDSFCEENGAGKASHYDSQSRITQPASFTCQSAYGTYPEAIKSAVIAPNHQVYLTDGHHTVSVYRDIARDQDFTYSVRITNDLSSLPDMAAFWTWMQQHNLTWLKDPAGNAVTPANLPAQVGMKFMANDTYRSVLYFLRSVSYQKPKDAPPFLEFYLGDWLRHHQPASQDELTTKAGYAAYLARAAKAMVAADGSQHTTSDASSPTLDQLGKLDKVNQKKLDKLSQPGGKLSVLFSSAVTKS</sequence>
<evidence type="ECO:0000313" key="2">
    <source>
        <dbReference type="EMBL" id="KGD70364.1"/>
    </source>
</evidence>
<dbReference type="AlphaFoldDB" id="A0A095T170"/>
<proteinExistence type="predicted"/>
<dbReference type="EMBL" id="JPKR02000005">
    <property type="protein sequence ID" value="KGD70364.1"/>
    <property type="molecule type" value="Genomic_DNA"/>
</dbReference>
<organism evidence="2 3">
    <name type="scientific">Tatumella morbirosei</name>
    <dbReference type="NCBI Taxonomy" id="642227"/>
    <lineage>
        <taxon>Bacteria</taxon>
        <taxon>Pseudomonadati</taxon>
        <taxon>Pseudomonadota</taxon>
        <taxon>Gammaproteobacteria</taxon>
        <taxon>Enterobacterales</taxon>
        <taxon>Erwiniaceae</taxon>
        <taxon>Tatumella</taxon>
    </lineage>
</organism>
<name>A0A095T170_9GAMM</name>
<dbReference type="SUPFAM" id="SSF110849">
    <property type="entry name" value="ParB/Sulfiredoxin"/>
    <property type="match status" value="1"/>
</dbReference>
<dbReference type="InterPro" id="IPR036086">
    <property type="entry name" value="ParB/Sulfiredoxin_sf"/>
</dbReference>
<dbReference type="STRING" id="642227.HA49_20755"/>
<dbReference type="CDD" id="cd16390">
    <property type="entry name" value="ParB_N_Srx_like"/>
    <property type="match status" value="1"/>
</dbReference>
<gene>
    <name evidence="2" type="ORF">HA49_20755</name>
</gene>
<dbReference type="Proteomes" id="UP000029577">
    <property type="component" value="Unassembled WGS sequence"/>
</dbReference>
<dbReference type="Pfam" id="PF08857">
    <property type="entry name" value="ParBc_2"/>
    <property type="match status" value="1"/>
</dbReference>